<dbReference type="Gene3D" id="3.40.50.720">
    <property type="entry name" value="NAD(P)-binding Rossmann-like Domain"/>
    <property type="match status" value="1"/>
</dbReference>
<dbReference type="AlphaFoldDB" id="X0QF81"/>
<proteinExistence type="inferred from homology"/>
<keyword evidence="3" id="KW-0520">NAD</keyword>
<dbReference type="SUPFAM" id="SSF51735">
    <property type="entry name" value="NAD(P)-binding Rossmann-fold domains"/>
    <property type="match status" value="1"/>
</dbReference>
<accession>X0QF81</accession>
<dbReference type="CDD" id="cd05233">
    <property type="entry name" value="SDR_c"/>
    <property type="match status" value="1"/>
</dbReference>
<evidence type="ECO:0000313" key="6">
    <source>
        <dbReference type="Proteomes" id="UP000019491"/>
    </source>
</evidence>
<dbReference type="PRINTS" id="PR00080">
    <property type="entry name" value="SDRFAMILY"/>
</dbReference>
<dbReference type="PANTHER" id="PTHR24321">
    <property type="entry name" value="DEHYDROGENASES, SHORT CHAIN"/>
    <property type="match status" value="1"/>
</dbReference>
<dbReference type="Pfam" id="PF13561">
    <property type="entry name" value="adh_short_C2"/>
    <property type="match status" value="1"/>
</dbReference>
<dbReference type="InterPro" id="IPR057326">
    <property type="entry name" value="KR_dom"/>
</dbReference>
<protein>
    <submittedName>
        <fullName evidence="5">Putative oxidoreductase</fullName>
    </submittedName>
</protein>
<dbReference type="Proteomes" id="UP000019491">
    <property type="component" value="Unassembled WGS sequence"/>
</dbReference>
<dbReference type="GO" id="GO:0016491">
    <property type="term" value="F:oxidoreductase activity"/>
    <property type="evidence" value="ECO:0007669"/>
    <property type="project" value="UniProtKB-KW"/>
</dbReference>
<dbReference type="InterPro" id="IPR002347">
    <property type="entry name" value="SDR_fam"/>
</dbReference>
<sequence>MRSQEPHSADTVAVVTGGAGGIGAAITSAFLASGAARVFVVDRDERAAAAFLDTLNVDHVRKVQVLTVDLEHERASRQIADCVLAETDHLDVLVNNAAVIETSLARETTVDTLDDLHWSRVLHVNLTVPWQLTKAFAPALRASPHSPSIINVGSVAGLSGQGGTPAYCASKGAIVQLTRASAVDLAPDIRVNCVVPGSINTAMAQSFSTTAQISSAPSHLAGRIGEPADVAALVSFLCSEQASFLTGGVYPVDGGKTAWSGRR</sequence>
<evidence type="ECO:0000259" key="4">
    <source>
        <dbReference type="SMART" id="SM00822"/>
    </source>
</evidence>
<evidence type="ECO:0000256" key="3">
    <source>
        <dbReference type="ARBA" id="ARBA00023027"/>
    </source>
</evidence>
<dbReference type="SMART" id="SM00822">
    <property type="entry name" value="PKS_KR"/>
    <property type="match status" value="1"/>
</dbReference>
<dbReference type="OrthoDB" id="7064009at2"/>
<organism evidence="5 6">
    <name type="scientific">Rhodococcus wratislaviensis NBRC 100605</name>
    <dbReference type="NCBI Taxonomy" id="1219028"/>
    <lineage>
        <taxon>Bacteria</taxon>
        <taxon>Bacillati</taxon>
        <taxon>Actinomycetota</taxon>
        <taxon>Actinomycetes</taxon>
        <taxon>Mycobacteriales</taxon>
        <taxon>Nocardiaceae</taxon>
        <taxon>Rhodococcus</taxon>
    </lineage>
</organism>
<dbReference type="FunFam" id="3.40.50.720:FF:000084">
    <property type="entry name" value="Short-chain dehydrogenase reductase"/>
    <property type="match status" value="1"/>
</dbReference>
<comment type="similarity">
    <text evidence="1">Belongs to the short-chain dehydrogenases/reductases (SDR) family.</text>
</comment>
<dbReference type="RefSeq" id="WP_052033668.1">
    <property type="nucleotide sequence ID" value="NZ_BAWF01000093.1"/>
</dbReference>
<keyword evidence="2" id="KW-0560">Oxidoreductase</keyword>
<name>X0QF81_RHOWR</name>
<dbReference type="InterPro" id="IPR036291">
    <property type="entry name" value="NAD(P)-bd_dom_sf"/>
</dbReference>
<keyword evidence="6" id="KW-1185">Reference proteome</keyword>
<comment type="caution">
    <text evidence="5">The sequence shown here is derived from an EMBL/GenBank/DDBJ whole genome shotgun (WGS) entry which is preliminary data.</text>
</comment>
<evidence type="ECO:0000256" key="2">
    <source>
        <dbReference type="ARBA" id="ARBA00023002"/>
    </source>
</evidence>
<reference evidence="5 6" key="1">
    <citation type="submission" date="2014-02" db="EMBL/GenBank/DDBJ databases">
        <title>Whole genome shotgun sequence of Rhodococcus wratislaviensis NBRC 100605.</title>
        <authorList>
            <person name="Hosoyama A."/>
            <person name="Tsuchikane K."/>
            <person name="Yoshida I."/>
            <person name="Ohji S."/>
            <person name="Ichikawa N."/>
            <person name="Yamazoe A."/>
            <person name="Fujita N."/>
        </authorList>
    </citation>
    <scope>NUCLEOTIDE SEQUENCE [LARGE SCALE GENOMIC DNA]</scope>
    <source>
        <strain evidence="5 6">NBRC 100605</strain>
    </source>
</reference>
<dbReference type="EMBL" id="BAWF01000093">
    <property type="protein sequence ID" value="GAF49531.1"/>
    <property type="molecule type" value="Genomic_DNA"/>
</dbReference>
<evidence type="ECO:0000313" key="5">
    <source>
        <dbReference type="EMBL" id="GAF49531.1"/>
    </source>
</evidence>
<gene>
    <name evidence="5" type="ORF">RW1_093_00180</name>
</gene>
<feature type="domain" description="Ketoreductase" evidence="4">
    <location>
        <begin position="11"/>
        <end position="192"/>
    </location>
</feature>
<dbReference type="PRINTS" id="PR00081">
    <property type="entry name" value="GDHRDH"/>
</dbReference>
<evidence type="ECO:0000256" key="1">
    <source>
        <dbReference type="ARBA" id="ARBA00006484"/>
    </source>
</evidence>
<dbReference type="PANTHER" id="PTHR24321:SF8">
    <property type="entry name" value="ESTRADIOL 17-BETA-DEHYDROGENASE 8-RELATED"/>
    <property type="match status" value="1"/>
</dbReference>